<dbReference type="Proteomes" id="UP000192578">
    <property type="component" value="Unassembled WGS sequence"/>
</dbReference>
<sequence length="87" mass="9884">MYLAKYIAKCENPEDIQLVKTSPALSGQKRVTQSDAAMASRTVRTIRQVLGMFFLTNLEDEKDFIDRFNPELHIMETCSVAEEDNLG</sequence>
<keyword evidence="2" id="KW-1185">Reference proteome</keyword>
<organism evidence="1 2">
    <name type="scientific">Hypsibius exemplaris</name>
    <name type="common">Freshwater tardigrade</name>
    <dbReference type="NCBI Taxonomy" id="2072580"/>
    <lineage>
        <taxon>Eukaryota</taxon>
        <taxon>Metazoa</taxon>
        <taxon>Ecdysozoa</taxon>
        <taxon>Tardigrada</taxon>
        <taxon>Eutardigrada</taxon>
        <taxon>Parachela</taxon>
        <taxon>Hypsibioidea</taxon>
        <taxon>Hypsibiidae</taxon>
        <taxon>Hypsibius</taxon>
    </lineage>
</organism>
<comment type="caution">
    <text evidence="1">The sequence shown here is derived from an EMBL/GenBank/DDBJ whole genome shotgun (WGS) entry which is preliminary data.</text>
</comment>
<evidence type="ECO:0000313" key="2">
    <source>
        <dbReference type="Proteomes" id="UP000192578"/>
    </source>
</evidence>
<name>A0A1W0WDH2_HYPEX</name>
<reference evidence="2" key="1">
    <citation type="submission" date="2017-01" db="EMBL/GenBank/DDBJ databases">
        <title>Comparative genomics of anhydrobiosis in the tardigrade Hypsibius dujardini.</title>
        <authorList>
            <person name="Yoshida Y."/>
            <person name="Koutsovoulos G."/>
            <person name="Laetsch D."/>
            <person name="Stevens L."/>
            <person name="Kumar S."/>
            <person name="Horikawa D."/>
            <person name="Ishino K."/>
            <person name="Komine S."/>
            <person name="Tomita M."/>
            <person name="Blaxter M."/>
            <person name="Arakawa K."/>
        </authorList>
    </citation>
    <scope>NUCLEOTIDE SEQUENCE [LARGE SCALE GENOMIC DNA]</scope>
    <source>
        <strain evidence="2">Z151</strain>
    </source>
</reference>
<proteinExistence type="predicted"/>
<gene>
    <name evidence="1" type="ORF">BV898_12570</name>
</gene>
<protein>
    <submittedName>
        <fullName evidence="1">Uncharacterized protein</fullName>
    </submittedName>
</protein>
<dbReference type="EMBL" id="MTYJ01000128">
    <property type="protein sequence ID" value="OQV13250.1"/>
    <property type="molecule type" value="Genomic_DNA"/>
</dbReference>
<evidence type="ECO:0000313" key="1">
    <source>
        <dbReference type="EMBL" id="OQV13250.1"/>
    </source>
</evidence>
<accession>A0A1W0WDH2</accession>
<dbReference type="AlphaFoldDB" id="A0A1W0WDH2"/>